<dbReference type="InterPro" id="IPR014004">
    <property type="entry name" value="Transpt-assoc_nodulatn_dom_bac"/>
</dbReference>
<keyword evidence="1" id="KW-0732">Signal</keyword>
<feature type="chain" id="PRO_5046870279" evidence="1">
    <location>
        <begin position="22"/>
        <end position="188"/>
    </location>
</feature>
<reference evidence="4" key="1">
    <citation type="journal article" date="2019" name="Int. J. Syst. Evol. Microbiol.">
        <title>The Global Catalogue of Microorganisms (GCM) 10K type strain sequencing project: providing services to taxonomists for standard genome sequencing and annotation.</title>
        <authorList>
            <consortium name="The Broad Institute Genomics Platform"/>
            <consortium name="The Broad Institute Genome Sequencing Center for Infectious Disease"/>
            <person name="Wu L."/>
            <person name="Ma J."/>
        </authorList>
    </citation>
    <scope>NUCLEOTIDE SEQUENCE [LARGE SCALE GENOMIC DNA]</scope>
    <source>
        <strain evidence="4">KCTC 42730</strain>
    </source>
</reference>
<comment type="caution">
    <text evidence="3">The sequence shown here is derived from an EMBL/GenBank/DDBJ whole genome shotgun (WGS) entry which is preliminary data.</text>
</comment>
<gene>
    <name evidence="3" type="ORF">ACFOEE_13215</name>
</gene>
<dbReference type="PANTHER" id="PTHR34606:SF15">
    <property type="entry name" value="BON DOMAIN-CONTAINING PROTEIN"/>
    <property type="match status" value="1"/>
</dbReference>
<name>A0ABV7CLI6_9GAMM</name>
<keyword evidence="4" id="KW-1185">Reference proteome</keyword>
<dbReference type="InterPro" id="IPR051686">
    <property type="entry name" value="Lipoprotein_DolP"/>
</dbReference>
<dbReference type="RefSeq" id="WP_377125006.1">
    <property type="nucleotide sequence ID" value="NZ_JBHRSD010000022.1"/>
</dbReference>
<feature type="signal peptide" evidence="1">
    <location>
        <begin position="1"/>
        <end position="21"/>
    </location>
</feature>
<dbReference type="Pfam" id="PF04972">
    <property type="entry name" value="BON"/>
    <property type="match status" value="2"/>
</dbReference>
<dbReference type="InterPro" id="IPR007055">
    <property type="entry name" value="BON_dom"/>
</dbReference>
<dbReference type="SMART" id="SM00749">
    <property type="entry name" value="BON"/>
    <property type="match status" value="2"/>
</dbReference>
<proteinExistence type="predicted"/>
<evidence type="ECO:0000256" key="1">
    <source>
        <dbReference type="SAM" id="SignalP"/>
    </source>
</evidence>
<dbReference type="EMBL" id="JBHRSD010000022">
    <property type="protein sequence ID" value="MFC3033482.1"/>
    <property type="molecule type" value="Genomic_DNA"/>
</dbReference>
<evidence type="ECO:0000313" key="4">
    <source>
        <dbReference type="Proteomes" id="UP001595453"/>
    </source>
</evidence>
<accession>A0ABV7CLI6</accession>
<protein>
    <submittedName>
        <fullName evidence="3">BON domain-containing protein</fullName>
    </submittedName>
</protein>
<dbReference type="Proteomes" id="UP001595453">
    <property type="component" value="Unassembled WGS sequence"/>
</dbReference>
<feature type="domain" description="BON" evidence="2">
    <location>
        <begin position="31"/>
        <end position="99"/>
    </location>
</feature>
<dbReference type="PANTHER" id="PTHR34606">
    <property type="entry name" value="BON DOMAIN-CONTAINING PROTEIN"/>
    <property type="match status" value="1"/>
</dbReference>
<dbReference type="Gene3D" id="3.30.1340.30">
    <property type="match status" value="2"/>
</dbReference>
<evidence type="ECO:0000313" key="3">
    <source>
        <dbReference type="EMBL" id="MFC3033482.1"/>
    </source>
</evidence>
<dbReference type="PROSITE" id="PS50914">
    <property type="entry name" value="BON"/>
    <property type="match status" value="2"/>
</dbReference>
<feature type="domain" description="BON" evidence="2">
    <location>
        <begin position="118"/>
        <end position="186"/>
    </location>
</feature>
<evidence type="ECO:0000259" key="2">
    <source>
        <dbReference type="PROSITE" id="PS50914"/>
    </source>
</evidence>
<organism evidence="3 4">
    <name type="scientific">Pseudoalteromonas fenneropenaei</name>
    <dbReference type="NCBI Taxonomy" id="1737459"/>
    <lineage>
        <taxon>Bacteria</taxon>
        <taxon>Pseudomonadati</taxon>
        <taxon>Pseudomonadota</taxon>
        <taxon>Gammaproteobacteria</taxon>
        <taxon>Alteromonadales</taxon>
        <taxon>Pseudoalteromonadaceae</taxon>
        <taxon>Pseudoalteromonas</taxon>
    </lineage>
</organism>
<sequence length="188" mass="20178">MKKLIIASLISSTFMISPAFASDNGWKKEASDAWIDGKAEATLLFSTELNSFDINTDVKNGVVILTGDVENSVEKKLAEELVSGIDGVQKVDNRLTIVKSQDGEAKAAAKDENGSDFTDAKIATVIKTRFLFDGDIDGTDIDVDVVNRSVTLTGTVSTKAEKELALSIARNASDVSNVKDMLEIRSNS</sequence>